<dbReference type="InterPro" id="IPR023298">
    <property type="entry name" value="ATPase_P-typ_TM_dom_sf"/>
</dbReference>
<feature type="region of interest" description="Disordered" evidence="18">
    <location>
        <begin position="83"/>
        <end position="109"/>
    </location>
</feature>
<keyword evidence="6" id="KW-0597">Phosphoprotein</keyword>
<keyword evidence="9 17" id="KW-0547">Nucleotide-binding</keyword>
<dbReference type="PRINTS" id="PR00941">
    <property type="entry name" value="CDATPASE"/>
</dbReference>
<name>A0ABT4QB37_9BACL</name>
<feature type="transmembrane region" description="Helical" evidence="17">
    <location>
        <begin position="141"/>
        <end position="160"/>
    </location>
</feature>
<dbReference type="Pfam" id="PF00702">
    <property type="entry name" value="Hydrolase"/>
    <property type="match status" value="1"/>
</dbReference>
<dbReference type="InterPro" id="IPR023299">
    <property type="entry name" value="ATPase_P-typ_cyto_dom_N"/>
</dbReference>
<evidence type="ECO:0000256" key="5">
    <source>
        <dbReference type="ARBA" id="ARBA00022539"/>
    </source>
</evidence>
<evidence type="ECO:0000256" key="1">
    <source>
        <dbReference type="ARBA" id="ARBA00004651"/>
    </source>
</evidence>
<dbReference type="SUPFAM" id="SSF56784">
    <property type="entry name" value="HAD-like"/>
    <property type="match status" value="1"/>
</dbReference>
<evidence type="ECO:0000256" key="17">
    <source>
        <dbReference type="RuleBase" id="RU362081"/>
    </source>
</evidence>
<dbReference type="Gene3D" id="3.30.70.100">
    <property type="match status" value="1"/>
</dbReference>
<dbReference type="NCBIfam" id="TIGR01494">
    <property type="entry name" value="ATPase_P-type"/>
    <property type="match status" value="1"/>
</dbReference>
<dbReference type="SFLD" id="SFLDF00027">
    <property type="entry name" value="p-type_atpase"/>
    <property type="match status" value="1"/>
</dbReference>
<evidence type="ECO:0000256" key="7">
    <source>
        <dbReference type="ARBA" id="ARBA00022692"/>
    </source>
</evidence>
<evidence type="ECO:0000256" key="10">
    <source>
        <dbReference type="ARBA" id="ARBA00022840"/>
    </source>
</evidence>
<evidence type="ECO:0000256" key="6">
    <source>
        <dbReference type="ARBA" id="ARBA00022553"/>
    </source>
</evidence>
<dbReference type="PANTHER" id="PTHR48085">
    <property type="entry name" value="CADMIUM/ZINC-TRANSPORTING ATPASE HMA2-RELATED"/>
    <property type="match status" value="1"/>
</dbReference>
<dbReference type="EC" id="7.2.2.21" evidence="15"/>
<dbReference type="InterPro" id="IPR023214">
    <property type="entry name" value="HAD_sf"/>
</dbReference>
<evidence type="ECO:0000256" key="12">
    <source>
        <dbReference type="ARBA" id="ARBA00022989"/>
    </source>
</evidence>
<keyword evidence="13" id="KW-0406">Ion transport</keyword>
<keyword evidence="5" id="KW-0104">Cadmium</keyword>
<evidence type="ECO:0000256" key="2">
    <source>
        <dbReference type="ARBA" id="ARBA00006024"/>
    </source>
</evidence>
<keyword evidence="3" id="KW-0813">Transport</keyword>
<gene>
    <name evidence="20" type="ORF">O9H85_16370</name>
</gene>
<keyword evidence="21" id="KW-1185">Reference proteome</keyword>
<evidence type="ECO:0000259" key="19">
    <source>
        <dbReference type="PROSITE" id="PS50846"/>
    </source>
</evidence>
<dbReference type="PANTHER" id="PTHR48085:SF5">
    <property type="entry name" value="CADMIUM_ZINC-TRANSPORTING ATPASE HMA4-RELATED"/>
    <property type="match status" value="1"/>
</dbReference>
<dbReference type="InterPro" id="IPR001757">
    <property type="entry name" value="P_typ_ATPase"/>
</dbReference>
<dbReference type="PRINTS" id="PR00119">
    <property type="entry name" value="CATATPASE"/>
</dbReference>
<dbReference type="InterPro" id="IPR036163">
    <property type="entry name" value="HMA_dom_sf"/>
</dbReference>
<dbReference type="SFLD" id="SFLDG00002">
    <property type="entry name" value="C1.7:_P-type_atpase_like"/>
    <property type="match status" value="1"/>
</dbReference>
<evidence type="ECO:0000256" key="15">
    <source>
        <dbReference type="ARBA" id="ARBA00039103"/>
    </source>
</evidence>
<dbReference type="RefSeq" id="WP_269882489.1">
    <property type="nucleotide sequence ID" value="NZ_JAQAGZ010000010.1"/>
</dbReference>
<protein>
    <recommendedName>
        <fullName evidence="15">Cd(2+)-exporting ATPase</fullName>
        <ecNumber evidence="15">7.2.2.21</ecNumber>
    </recommendedName>
</protein>
<dbReference type="InterPro" id="IPR051014">
    <property type="entry name" value="Cation_Transport_ATPase_IB"/>
</dbReference>
<comment type="similarity">
    <text evidence="2 17">Belongs to the cation transport ATPase (P-type) (TC 3.A.3) family. Type IB subfamily.</text>
</comment>
<dbReference type="SFLD" id="SFLDS00003">
    <property type="entry name" value="Haloacid_Dehalogenase"/>
    <property type="match status" value="1"/>
</dbReference>
<dbReference type="Proteomes" id="UP001527882">
    <property type="component" value="Unassembled WGS sequence"/>
</dbReference>
<feature type="compositionally biased region" description="Basic and acidic residues" evidence="18">
    <location>
        <begin position="89"/>
        <end position="109"/>
    </location>
</feature>
<evidence type="ECO:0000256" key="11">
    <source>
        <dbReference type="ARBA" id="ARBA00022967"/>
    </source>
</evidence>
<feature type="transmembrane region" description="Helical" evidence="17">
    <location>
        <begin position="369"/>
        <end position="394"/>
    </location>
</feature>
<keyword evidence="7 17" id="KW-0812">Transmembrane</keyword>
<dbReference type="Gene3D" id="3.40.50.1000">
    <property type="entry name" value="HAD superfamily/HAD-like"/>
    <property type="match status" value="1"/>
</dbReference>
<dbReference type="SUPFAM" id="SSF81665">
    <property type="entry name" value="Calcium ATPase, transmembrane domain M"/>
    <property type="match status" value="1"/>
</dbReference>
<evidence type="ECO:0000256" key="14">
    <source>
        <dbReference type="ARBA" id="ARBA00023136"/>
    </source>
</evidence>
<proteinExistence type="inferred from homology"/>
<dbReference type="Pfam" id="PF00403">
    <property type="entry name" value="HMA"/>
    <property type="match status" value="1"/>
</dbReference>
<dbReference type="Gene3D" id="3.40.1110.10">
    <property type="entry name" value="Calcium-transporting ATPase, cytoplasmic domain N"/>
    <property type="match status" value="1"/>
</dbReference>
<dbReference type="InterPro" id="IPR006121">
    <property type="entry name" value="HMA_dom"/>
</dbReference>
<comment type="catalytic activity">
    <reaction evidence="16">
        <text>Cd(2+)(in) + ATP + H2O = Cd(2+)(out) + ADP + phosphate + H(+)</text>
        <dbReference type="Rhea" id="RHEA:12132"/>
        <dbReference type="ChEBI" id="CHEBI:15377"/>
        <dbReference type="ChEBI" id="CHEBI:15378"/>
        <dbReference type="ChEBI" id="CHEBI:30616"/>
        <dbReference type="ChEBI" id="CHEBI:43474"/>
        <dbReference type="ChEBI" id="CHEBI:48775"/>
        <dbReference type="ChEBI" id="CHEBI:456216"/>
        <dbReference type="EC" id="7.2.2.21"/>
    </reaction>
</comment>
<evidence type="ECO:0000256" key="18">
    <source>
        <dbReference type="SAM" id="MobiDB-lite"/>
    </source>
</evidence>
<keyword evidence="14 17" id="KW-0472">Membrane</keyword>
<keyword evidence="8 17" id="KW-0479">Metal-binding</keyword>
<dbReference type="InterPro" id="IPR027256">
    <property type="entry name" value="P-typ_ATPase_IB"/>
</dbReference>
<organism evidence="20 21">
    <name type="scientific">Paenibacillus gyeongsangnamensis</name>
    <dbReference type="NCBI Taxonomy" id="3388067"/>
    <lineage>
        <taxon>Bacteria</taxon>
        <taxon>Bacillati</taxon>
        <taxon>Bacillota</taxon>
        <taxon>Bacilli</taxon>
        <taxon>Bacillales</taxon>
        <taxon>Paenibacillaceae</taxon>
        <taxon>Paenibacillus</taxon>
    </lineage>
</organism>
<dbReference type="PROSITE" id="PS00154">
    <property type="entry name" value="ATPASE_E1_E2"/>
    <property type="match status" value="1"/>
</dbReference>
<dbReference type="Gene3D" id="2.70.150.10">
    <property type="entry name" value="Calcium-transporting ATPase, cytoplasmic transduction domain A"/>
    <property type="match status" value="1"/>
</dbReference>
<dbReference type="NCBIfam" id="TIGR01512">
    <property type="entry name" value="ATPase-IB2_Cd"/>
    <property type="match status" value="1"/>
</dbReference>
<dbReference type="InterPro" id="IPR059000">
    <property type="entry name" value="ATPase_P-type_domA"/>
</dbReference>
<dbReference type="InterPro" id="IPR036412">
    <property type="entry name" value="HAD-like_sf"/>
</dbReference>
<keyword evidence="12 17" id="KW-1133">Transmembrane helix</keyword>
<feature type="transmembrane region" description="Helical" evidence="17">
    <location>
        <begin position="338"/>
        <end position="357"/>
    </location>
</feature>
<evidence type="ECO:0000256" key="16">
    <source>
        <dbReference type="ARBA" id="ARBA00049338"/>
    </source>
</evidence>
<keyword evidence="4 17" id="KW-1003">Cell membrane</keyword>
<keyword evidence="11" id="KW-1278">Translocase</keyword>
<feature type="transmembrane region" description="Helical" evidence="17">
    <location>
        <begin position="116"/>
        <end position="135"/>
    </location>
</feature>
<evidence type="ECO:0000313" key="21">
    <source>
        <dbReference type="Proteomes" id="UP001527882"/>
    </source>
</evidence>
<evidence type="ECO:0000256" key="13">
    <source>
        <dbReference type="ARBA" id="ARBA00023065"/>
    </source>
</evidence>
<comment type="subcellular location">
    <subcellularLocation>
        <location evidence="1">Cell membrane</location>
        <topology evidence="1">Multi-pass membrane protein</topology>
    </subcellularLocation>
</comment>
<dbReference type="CDD" id="cd07548">
    <property type="entry name" value="P-type_ATPase-Cd_Zn_Co_like"/>
    <property type="match status" value="1"/>
</dbReference>
<dbReference type="InterPro" id="IPR018303">
    <property type="entry name" value="ATPase_P-typ_P_site"/>
</dbReference>
<dbReference type="InterPro" id="IPR044492">
    <property type="entry name" value="P_typ_ATPase_HD_dom"/>
</dbReference>
<dbReference type="CDD" id="cd00371">
    <property type="entry name" value="HMA"/>
    <property type="match status" value="1"/>
</dbReference>
<dbReference type="PROSITE" id="PS50846">
    <property type="entry name" value="HMA_2"/>
    <property type="match status" value="1"/>
</dbReference>
<dbReference type="SUPFAM" id="SSF81653">
    <property type="entry name" value="Calcium ATPase, transduction domain A"/>
    <property type="match status" value="1"/>
</dbReference>
<evidence type="ECO:0000256" key="3">
    <source>
        <dbReference type="ARBA" id="ARBA00022448"/>
    </source>
</evidence>
<sequence>MNQGQGITKVELLLEGLDCANCAMKIENGVKKVEGVASCAVNVMTKTLTIETAANRSEETVAEAIRTVNRIERHIAVSVKGKPVGRGAASEHQDEHRDVKDEHKPHSHEHGLNKKLIIRLAAGALLTGIGMTAPLSGWPELGLYLAAYLLIGGDVVLRAVKNIIRGQVFDEYFLMSVATIGAFAIGQYPEGVAVMLFYQLGELLQGMAVNRSRKSISSLMNIRPDYANLKTGTETKRVPPEAVSIGDYIIVRPGEKVPLDGEVVEGSSMIDTSALTGESVPREVEIGSSVLSGFINKNGVLTVKVTKGFGESTVSKILELVEHASSQKARTESFITKFARYYTPVVVIIAHLLAVVPPLVVSGAVFSDWIYRALVFLVISCPCALVVSIPLGFFGGIGAASKAGILVKGSNYLEALNDIRYVVFDKTGTLTKGAFKVIGIHSQGDRSKEELLHYAAYAELHSSHPIAESIRVAYGKEMKEERLTGYHEIPGHGIQVSVQGVEVLAGNAKLMKKENIPYEQPKVSGSIVHIAIGRKYAGYLVIADEVKEDSAQAIRSLKQLGIRKTVMLTGDAGAVGEAVGRELGIDEVHAELLPQHKVEELEKLEKHKRPKEKIMFVGDGINDTPVLARADVGVAMGGLGSDAAIEAADIVIMNDEPSKIAAAISIAKRTRRIVWQNIWFALGIKAVFLLCGAFGIATMWEAVFSDVGVTLLAVLNAMRVLRAPENSHPIQAG</sequence>
<dbReference type="NCBIfam" id="TIGR01525">
    <property type="entry name" value="ATPase-IB_hvy"/>
    <property type="match status" value="1"/>
</dbReference>
<reference evidence="20 21" key="1">
    <citation type="submission" date="2022-12" db="EMBL/GenBank/DDBJ databases">
        <title>Draft genome sequence of Paenibacillus sp. dW9.</title>
        <authorList>
            <person name="Choi E.-W."/>
            <person name="Kim D.-U."/>
        </authorList>
    </citation>
    <scope>NUCLEOTIDE SEQUENCE [LARGE SCALE GENOMIC DNA]</scope>
    <source>
        <strain evidence="21">dW9</strain>
    </source>
</reference>
<evidence type="ECO:0000256" key="8">
    <source>
        <dbReference type="ARBA" id="ARBA00022723"/>
    </source>
</evidence>
<evidence type="ECO:0000256" key="4">
    <source>
        <dbReference type="ARBA" id="ARBA00022475"/>
    </source>
</evidence>
<evidence type="ECO:0000313" key="20">
    <source>
        <dbReference type="EMBL" id="MCZ8513967.1"/>
    </source>
</evidence>
<comment type="caution">
    <text evidence="20">The sequence shown here is derived from an EMBL/GenBank/DDBJ whole genome shotgun (WGS) entry which is preliminary data.</text>
</comment>
<feature type="domain" description="HMA" evidence="19">
    <location>
        <begin position="8"/>
        <end position="76"/>
    </location>
</feature>
<dbReference type="EMBL" id="JAQAGZ010000010">
    <property type="protein sequence ID" value="MCZ8513967.1"/>
    <property type="molecule type" value="Genomic_DNA"/>
</dbReference>
<dbReference type="Pfam" id="PF00122">
    <property type="entry name" value="E1-E2_ATPase"/>
    <property type="match status" value="1"/>
</dbReference>
<feature type="transmembrane region" description="Helical" evidence="17">
    <location>
        <begin position="678"/>
        <end position="697"/>
    </location>
</feature>
<dbReference type="PROSITE" id="PS01047">
    <property type="entry name" value="HMA_1"/>
    <property type="match status" value="1"/>
</dbReference>
<accession>A0ABT4QB37</accession>
<keyword evidence="10 17" id="KW-0067">ATP-binding</keyword>
<dbReference type="SUPFAM" id="SSF55008">
    <property type="entry name" value="HMA, heavy metal-associated domain"/>
    <property type="match status" value="1"/>
</dbReference>
<dbReference type="InterPro" id="IPR017969">
    <property type="entry name" value="Heavy-metal-associated_CS"/>
</dbReference>
<dbReference type="InterPro" id="IPR008250">
    <property type="entry name" value="ATPase_P-typ_transduc_dom_A_sf"/>
</dbReference>
<evidence type="ECO:0000256" key="9">
    <source>
        <dbReference type="ARBA" id="ARBA00022741"/>
    </source>
</evidence>